<dbReference type="InterPro" id="IPR008160">
    <property type="entry name" value="Collagen"/>
</dbReference>
<sequence length="211" mass="23972">MGNLELQDLQDQEVMQAKMDQQVHKVHLVRRELTEKGDHQELQVQEAFKDYLVLQVTKECPEKTANLEFKDHLESPVTRELEVKEVFPEKEDQLDNLDYLDRKEWQDHRDLTGPPGPRGTKGHSGPPGLVGLPGLRGQPGPQGEKGERGAIGPVKEDHKVLSVRKDLQVNLLKEENPVLQGCLVNQELQVDLEREAKSVLQVFKDSQVLKD</sequence>
<feature type="compositionally biased region" description="Basic and acidic residues" evidence="1">
    <location>
        <begin position="144"/>
        <end position="157"/>
    </location>
</feature>
<keyword evidence="2" id="KW-0176">Collagen</keyword>
<dbReference type="Pfam" id="PF01391">
    <property type="entry name" value="Collagen"/>
    <property type="match status" value="1"/>
</dbReference>
<feature type="region of interest" description="Disordered" evidence="1">
    <location>
        <begin position="107"/>
        <end position="157"/>
    </location>
</feature>
<dbReference type="AlphaFoldDB" id="A0A482VF45"/>
<dbReference type="STRING" id="1661398.A0A482VF45"/>
<comment type="caution">
    <text evidence="2">The sequence shown here is derived from an EMBL/GenBank/DDBJ whole genome shotgun (WGS) entry which is preliminary data.</text>
</comment>
<gene>
    <name evidence="2" type="ORF">BDFB_008088</name>
</gene>
<keyword evidence="3" id="KW-1185">Reference proteome</keyword>
<proteinExistence type="predicted"/>
<feature type="compositionally biased region" description="Low complexity" evidence="1">
    <location>
        <begin position="126"/>
        <end position="142"/>
    </location>
</feature>
<name>A0A482VF45_ASBVE</name>
<evidence type="ECO:0000313" key="3">
    <source>
        <dbReference type="Proteomes" id="UP000292052"/>
    </source>
</evidence>
<dbReference type="EMBL" id="QDEB01108924">
    <property type="protein sequence ID" value="RZB73463.1"/>
    <property type="molecule type" value="Genomic_DNA"/>
</dbReference>
<reference evidence="2 3" key="1">
    <citation type="submission" date="2017-03" db="EMBL/GenBank/DDBJ databases">
        <title>Genome of the blue death feigning beetle - Asbolus verrucosus.</title>
        <authorList>
            <person name="Rider S.D."/>
        </authorList>
    </citation>
    <scope>NUCLEOTIDE SEQUENCE [LARGE SCALE GENOMIC DNA]</scope>
    <source>
        <strain evidence="2">Butters</strain>
        <tissue evidence="2">Head and leg muscle</tissue>
    </source>
</reference>
<accession>A0A482VF45</accession>
<protein>
    <submittedName>
        <fullName evidence="2">Collagen domain containing protein</fullName>
    </submittedName>
</protein>
<evidence type="ECO:0000256" key="1">
    <source>
        <dbReference type="SAM" id="MobiDB-lite"/>
    </source>
</evidence>
<organism evidence="2 3">
    <name type="scientific">Asbolus verrucosus</name>
    <name type="common">Desert ironclad beetle</name>
    <dbReference type="NCBI Taxonomy" id="1661398"/>
    <lineage>
        <taxon>Eukaryota</taxon>
        <taxon>Metazoa</taxon>
        <taxon>Ecdysozoa</taxon>
        <taxon>Arthropoda</taxon>
        <taxon>Hexapoda</taxon>
        <taxon>Insecta</taxon>
        <taxon>Pterygota</taxon>
        <taxon>Neoptera</taxon>
        <taxon>Endopterygota</taxon>
        <taxon>Coleoptera</taxon>
        <taxon>Polyphaga</taxon>
        <taxon>Cucujiformia</taxon>
        <taxon>Tenebrionidae</taxon>
        <taxon>Pimeliinae</taxon>
        <taxon>Asbolus</taxon>
    </lineage>
</organism>
<evidence type="ECO:0000313" key="2">
    <source>
        <dbReference type="EMBL" id="RZB73463.1"/>
    </source>
</evidence>
<dbReference type="GO" id="GO:0005581">
    <property type="term" value="C:collagen trimer"/>
    <property type="evidence" value="ECO:0007669"/>
    <property type="project" value="UniProtKB-KW"/>
</dbReference>
<dbReference type="Proteomes" id="UP000292052">
    <property type="component" value="Unassembled WGS sequence"/>
</dbReference>